<evidence type="ECO:0000313" key="1">
    <source>
        <dbReference type="EMBL" id="KAE8436888.1"/>
    </source>
</evidence>
<comment type="caution">
    <text evidence="1">The sequence shown here is derived from an EMBL/GenBank/DDBJ whole genome shotgun (WGS) entry which is preliminary data.</text>
</comment>
<reference evidence="1 2" key="1">
    <citation type="submission" date="2019-09" db="EMBL/GenBank/DDBJ databases">
        <title>The Halomonas whole genome shotgun (WGS).</title>
        <authorList>
            <person name="Xie Z."/>
        </authorList>
    </citation>
    <scope>NUCLEOTIDE SEQUENCE [LARGE SCALE GENOMIC DNA]</scope>
    <source>
        <strain evidence="1 2">NBT06E8</strain>
    </source>
</reference>
<evidence type="ECO:0000313" key="2">
    <source>
        <dbReference type="Proteomes" id="UP000466130"/>
    </source>
</evidence>
<sequence length="140" mass="15622">MAKPEAEALEGKWGSQALCLGWVPVPASLLFLQSKLNISPTEMNVLINLLLHWWRAGDKVYPSQDAIAHRMGVSKRTVQRSMDKLEGLGLVERISTARNTKYRGRNIYNLEPLAKTLSLHAPVVKEGIGKFKGNKGERDD</sequence>
<dbReference type="InterPro" id="IPR036390">
    <property type="entry name" value="WH_DNA-bd_sf"/>
</dbReference>
<dbReference type="Pfam" id="PF13730">
    <property type="entry name" value="HTH_36"/>
    <property type="match status" value="1"/>
</dbReference>
<protein>
    <submittedName>
        <fullName evidence="1">MarR family transcriptional regulator</fullName>
    </submittedName>
</protein>
<dbReference type="Proteomes" id="UP000466130">
    <property type="component" value="Unassembled WGS sequence"/>
</dbReference>
<proteinExistence type="predicted"/>
<name>A0ABQ6X4D1_9GAMM</name>
<dbReference type="InterPro" id="IPR036388">
    <property type="entry name" value="WH-like_DNA-bd_sf"/>
</dbReference>
<gene>
    <name evidence="1" type="ORF">F1978_17350</name>
</gene>
<dbReference type="SUPFAM" id="SSF46785">
    <property type="entry name" value="Winged helix' DNA-binding domain"/>
    <property type="match status" value="1"/>
</dbReference>
<dbReference type="RefSeq" id="WP_153844108.1">
    <property type="nucleotide sequence ID" value="NZ_ML762946.1"/>
</dbReference>
<accession>A0ABQ6X4D1</accession>
<dbReference type="Gene3D" id="1.10.10.10">
    <property type="entry name" value="Winged helix-like DNA-binding domain superfamily/Winged helix DNA-binding domain"/>
    <property type="match status" value="1"/>
</dbReference>
<keyword evidence="2" id="KW-1185">Reference proteome</keyword>
<organism evidence="1 2">
    <name type="scientific">Vreelandella piezotolerans</name>
    <dbReference type="NCBI Taxonomy" id="2609667"/>
    <lineage>
        <taxon>Bacteria</taxon>
        <taxon>Pseudomonadati</taxon>
        <taxon>Pseudomonadota</taxon>
        <taxon>Gammaproteobacteria</taxon>
        <taxon>Oceanospirillales</taxon>
        <taxon>Halomonadaceae</taxon>
        <taxon>Vreelandella</taxon>
    </lineage>
</organism>
<dbReference type="EMBL" id="VWRT01000029">
    <property type="protein sequence ID" value="KAE8436888.1"/>
    <property type="molecule type" value="Genomic_DNA"/>
</dbReference>